<name>A0A0C3DRH9_OIDMZ</name>
<feature type="non-terminal residue" evidence="2">
    <location>
        <position position="147"/>
    </location>
</feature>
<reference evidence="3" key="2">
    <citation type="submission" date="2015-01" db="EMBL/GenBank/DDBJ databases">
        <title>Evolutionary Origins and Diversification of the Mycorrhizal Mutualists.</title>
        <authorList>
            <consortium name="DOE Joint Genome Institute"/>
            <consortium name="Mycorrhizal Genomics Consortium"/>
            <person name="Kohler A."/>
            <person name="Kuo A."/>
            <person name="Nagy L.G."/>
            <person name="Floudas D."/>
            <person name="Copeland A."/>
            <person name="Barry K.W."/>
            <person name="Cichocki N."/>
            <person name="Veneault-Fourrey C."/>
            <person name="LaButti K."/>
            <person name="Lindquist E.A."/>
            <person name="Lipzen A."/>
            <person name="Lundell T."/>
            <person name="Morin E."/>
            <person name="Murat C."/>
            <person name="Riley R."/>
            <person name="Ohm R."/>
            <person name="Sun H."/>
            <person name="Tunlid A."/>
            <person name="Henrissat B."/>
            <person name="Grigoriev I.V."/>
            <person name="Hibbett D.S."/>
            <person name="Martin F."/>
        </authorList>
    </citation>
    <scope>NUCLEOTIDE SEQUENCE [LARGE SCALE GENOMIC DNA]</scope>
    <source>
        <strain evidence="3">Zn</strain>
    </source>
</reference>
<keyword evidence="1" id="KW-0472">Membrane</keyword>
<keyword evidence="3" id="KW-1185">Reference proteome</keyword>
<dbReference type="InParanoid" id="A0A0C3DRH9"/>
<feature type="transmembrane region" description="Helical" evidence="1">
    <location>
        <begin position="34"/>
        <end position="53"/>
    </location>
</feature>
<evidence type="ECO:0000256" key="1">
    <source>
        <dbReference type="SAM" id="Phobius"/>
    </source>
</evidence>
<evidence type="ECO:0000313" key="3">
    <source>
        <dbReference type="Proteomes" id="UP000054321"/>
    </source>
</evidence>
<dbReference type="EMBL" id="KN832872">
    <property type="protein sequence ID" value="KIN04643.1"/>
    <property type="molecule type" value="Genomic_DNA"/>
</dbReference>
<accession>A0A0C3DRH9</accession>
<proteinExistence type="predicted"/>
<keyword evidence="1" id="KW-0812">Transmembrane</keyword>
<gene>
    <name evidence="2" type="ORF">OIDMADRAFT_17618</name>
</gene>
<sequence length="147" mass="16239">MYLALESLGLPTNNQISSFILVPSVLIGVMSDSILARLSIVSGPVFLLMFMLLPEISTPNILLRRARCLRKLTGNHRLRSQSEIDQKNLQPSASFVDVSLGDETVAPGRFGHSCMPKQAGVQGTATLWVMFEKEKKCNSGMLWCCRL</sequence>
<dbReference type="STRING" id="913774.A0A0C3DRH9"/>
<evidence type="ECO:0008006" key="4">
    <source>
        <dbReference type="Google" id="ProtNLM"/>
    </source>
</evidence>
<keyword evidence="1" id="KW-1133">Transmembrane helix</keyword>
<evidence type="ECO:0000313" key="2">
    <source>
        <dbReference type="EMBL" id="KIN04643.1"/>
    </source>
</evidence>
<dbReference type="AlphaFoldDB" id="A0A0C3DRH9"/>
<organism evidence="2 3">
    <name type="scientific">Oidiodendron maius (strain Zn)</name>
    <dbReference type="NCBI Taxonomy" id="913774"/>
    <lineage>
        <taxon>Eukaryota</taxon>
        <taxon>Fungi</taxon>
        <taxon>Dikarya</taxon>
        <taxon>Ascomycota</taxon>
        <taxon>Pezizomycotina</taxon>
        <taxon>Leotiomycetes</taxon>
        <taxon>Leotiomycetes incertae sedis</taxon>
        <taxon>Myxotrichaceae</taxon>
        <taxon>Oidiodendron</taxon>
    </lineage>
</organism>
<protein>
    <recommendedName>
        <fullName evidence="4">Major facilitator superfamily (MFS) profile domain-containing protein</fullName>
    </recommendedName>
</protein>
<dbReference type="OrthoDB" id="3357846at2759"/>
<reference evidence="2 3" key="1">
    <citation type="submission" date="2014-04" db="EMBL/GenBank/DDBJ databases">
        <authorList>
            <consortium name="DOE Joint Genome Institute"/>
            <person name="Kuo A."/>
            <person name="Martino E."/>
            <person name="Perotto S."/>
            <person name="Kohler A."/>
            <person name="Nagy L.G."/>
            <person name="Floudas D."/>
            <person name="Copeland A."/>
            <person name="Barry K.W."/>
            <person name="Cichocki N."/>
            <person name="Veneault-Fourrey C."/>
            <person name="LaButti K."/>
            <person name="Lindquist E.A."/>
            <person name="Lipzen A."/>
            <person name="Lundell T."/>
            <person name="Morin E."/>
            <person name="Murat C."/>
            <person name="Sun H."/>
            <person name="Tunlid A."/>
            <person name="Henrissat B."/>
            <person name="Grigoriev I.V."/>
            <person name="Hibbett D.S."/>
            <person name="Martin F."/>
            <person name="Nordberg H.P."/>
            <person name="Cantor M.N."/>
            <person name="Hua S.X."/>
        </authorList>
    </citation>
    <scope>NUCLEOTIDE SEQUENCE [LARGE SCALE GENOMIC DNA]</scope>
    <source>
        <strain evidence="2 3">Zn</strain>
    </source>
</reference>
<dbReference type="HOGENOM" id="CLU_1772542_0_0_1"/>
<dbReference type="Proteomes" id="UP000054321">
    <property type="component" value="Unassembled WGS sequence"/>
</dbReference>